<gene>
    <name evidence="1" type="ORF">CEN46_00325</name>
</gene>
<reference evidence="1 2" key="1">
    <citation type="submission" date="2017-07" db="EMBL/GenBank/DDBJ databases">
        <title>Genomes of Fischerella (Mastigocladus) sp. strains.</title>
        <authorList>
            <person name="Miller S.R."/>
        </authorList>
    </citation>
    <scope>NUCLEOTIDE SEQUENCE [LARGE SCALE GENOMIC DNA]</scope>
    <source>
        <strain evidence="1 2">CCMEE 5318</strain>
    </source>
</reference>
<evidence type="ECO:0000313" key="1">
    <source>
        <dbReference type="EMBL" id="PMB27967.1"/>
    </source>
</evidence>
<accession>A0A2N6LPX4</accession>
<dbReference type="Proteomes" id="UP000235081">
    <property type="component" value="Unassembled WGS sequence"/>
</dbReference>
<evidence type="ECO:0000313" key="2">
    <source>
        <dbReference type="Proteomes" id="UP000235081"/>
    </source>
</evidence>
<dbReference type="EMBL" id="NMQE01000010">
    <property type="protein sequence ID" value="PMB27967.1"/>
    <property type="molecule type" value="Genomic_DNA"/>
</dbReference>
<dbReference type="AlphaFoldDB" id="A0A2N6LPX4"/>
<name>A0A2N6LPX4_9CYAN</name>
<proteinExistence type="predicted"/>
<sequence length="62" mass="7029">MNFLYQNDRRWGQVPKPKIKSELCICAWHFMAASLALAQEPIYPSKHIGLLPLTAGFEVSVI</sequence>
<protein>
    <submittedName>
        <fullName evidence="1">Uncharacterized protein</fullName>
    </submittedName>
</protein>
<organism evidence="1 2">
    <name type="scientific">Fischerella thermalis CCMEE 5318</name>
    <dbReference type="NCBI Taxonomy" id="2019666"/>
    <lineage>
        <taxon>Bacteria</taxon>
        <taxon>Bacillati</taxon>
        <taxon>Cyanobacteriota</taxon>
        <taxon>Cyanophyceae</taxon>
        <taxon>Nostocales</taxon>
        <taxon>Hapalosiphonaceae</taxon>
        <taxon>Fischerella</taxon>
    </lineage>
</organism>
<comment type="caution">
    <text evidence="1">The sequence shown here is derived from an EMBL/GenBank/DDBJ whole genome shotgun (WGS) entry which is preliminary data.</text>
</comment>